<dbReference type="InterPro" id="IPR019734">
    <property type="entry name" value="TPR_rpt"/>
</dbReference>
<gene>
    <name evidence="2" type="ORF">DU508_18945</name>
</gene>
<dbReference type="AlphaFoldDB" id="A0A369PW32"/>
<keyword evidence="3" id="KW-1185">Reference proteome</keyword>
<reference evidence="2 3" key="1">
    <citation type="submission" date="2018-07" db="EMBL/GenBank/DDBJ databases">
        <title>Pedobacter sp. nov., isolated from soil.</title>
        <authorList>
            <person name="Zhou L.Y."/>
            <person name="Du Z.J."/>
        </authorList>
    </citation>
    <scope>NUCLEOTIDE SEQUENCE [LARGE SCALE GENOMIC DNA]</scope>
    <source>
        <strain evidence="2 3">JDX94</strain>
    </source>
</reference>
<dbReference type="SUPFAM" id="SSF48452">
    <property type="entry name" value="TPR-like"/>
    <property type="match status" value="1"/>
</dbReference>
<feature type="repeat" description="TPR" evidence="1">
    <location>
        <begin position="65"/>
        <end position="98"/>
    </location>
</feature>
<keyword evidence="1" id="KW-0802">TPR repeat</keyword>
<evidence type="ECO:0000313" key="3">
    <source>
        <dbReference type="Proteomes" id="UP000253961"/>
    </source>
</evidence>
<dbReference type="InterPro" id="IPR011990">
    <property type="entry name" value="TPR-like_helical_dom_sf"/>
</dbReference>
<dbReference type="Gene3D" id="1.25.40.10">
    <property type="entry name" value="Tetratricopeptide repeat domain"/>
    <property type="match status" value="1"/>
</dbReference>
<dbReference type="PROSITE" id="PS50005">
    <property type="entry name" value="TPR"/>
    <property type="match status" value="1"/>
</dbReference>
<evidence type="ECO:0000256" key="1">
    <source>
        <dbReference type="PROSITE-ProRule" id="PRU00339"/>
    </source>
</evidence>
<accession>A0A369PW32</accession>
<sequence length="201" mass="22891">MNKLLFSILLIVAGTQSGFSQSKSIKDLYWDYSQIRMTDTQKPKAIEMAEALFKRSSELTKTQLGNVSYHLARLYEETGETEKAIPYYEEAIKITPGYYVPYRALGFIFLKKCNAIGSKMNEAGKSKDLKLYGELYAQYKLLAFKALPNLEKSQACDPDDETKTIITNLYRSLKDNASIVSLDERLKKKATDCISLLDDEY</sequence>
<dbReference type="RefSeq" id="WP_115404343.1">
    <property type="nucleotide sequence ID" value="NZ_QPKV01000009.1"/>
</dbReference>
<evidence type="ECO:0000313" key="2">
    <source>
        <dbReference type="EMBL" id="RDC54896.1"/>
    </source>
</evidence>
<dbReference type="Pfam" id="PF13181">
    <property type="entry name" value="TPR_8"/>
    <property type="match status" value="1"/>
</dbReference>
<dbReference type="PROSITE" id="PS50293">
    <property type="entry name" value="TPR_REGION"/>
    <property type="match status" value="1"/>
</dbReference>
<dbReference type="Proteomes" id="UP000253961">
    <property type="component" value="Unassembled WGS sequence"/>
</dbReference>
<dbReference type="SMART" id="SM00028">
    <property type="entry name" value="TPR"/>
    <property type="match status" value="1"/>
</dbReference>
<dbReference type="OrthoDB" id="793209at2"/>
<dbReference type="EMBL" id="QPKV01000009">
    <property type="protein sequence ID" value="RDC54896.1"/>
    <property type="molecule type" value="Genomic_DNA"/>
</dbReference>
<proteinExistence type="predicted"/>
<comment type="caution">
    <text evidence="2">The sequence shown here is derived from an EMBL/GenBank/DDBJ whole genome shotgun (WGS) entry which is preliminary data.</text>
</comment>
<organism evidence="2 3">
    <name type="scientific">Pedobacter chinensis</name>
    <dbReference type="NCBI Taxonomy" id="2282421"/>
    <lineage>
        <taxon>Bacteria</taxon>
        <taxon>Pseudomonadati</taxon>
        <taxon>Bacteroidota</taxon>
        <taxon>Sphingobacteriia</taxon>
        <taxon>Sphingobacteriales</taxon>
        <taxon>Sphingobacteriaceae</taxon>
        <taxon>Pedobacter</taxon>
    </lineage>
</organism>
<name>A0A369PW32_9SPHI</name>
<protein>
    <submittedName>
        <fullName evidence="2">Tetratricopeptide repeat protein</fullName>
    </submittedName>
</protein>